<feature type="compositionally biased region" description="Low complexity" evidence="4">
    <location>
        <begin position="1877"/>
        <end position="1886"/>
    </location>
</feature>
<dbReference type="Pfam" id="PF12796">
    <property type="entry name" value="Ank_2"/>
    <property type="match status" value="1"/>
</dbReference>
<feature type="region of interest" description="Disordered" evidence="4">
    <location>
        <begin position="2988"/>
        <end position="3012"/>
    </location>
</feature>
<name>A0AAE0FFE8_9CHLO</name>
<dbReference type="Pfam" id="PF05729">
    <property type="entry name" value="NACHT"/>
    <property type="match status" value="2"/>
</dbReference>
<comment type="caution">
    <text evidence="6">The sequence shown here is derived from an EMBL/GenBank/DDBJ whole genome shotgun (WGS) entry which is preliminary data.</text>
</comment>
<dbReference type="CDD" id="cd02019">
    <property type="entry name" value="NK"/>
    <property type="match status" value="1"/>
</dbReference>
<feature type="region of interest" description="Disordered" evidence="4">
    <location>
        <begin position="1504"/>
        <end position="1528"/>
    </location>
</feature>
<dbReference type="SMART" id="SM00248">
    <property type="entry name" value="ANK"/>
    <property type="match status" value="8"/>
</dbReference>
<dbReference type="Gene3D" id="1.25.40.20">
    <property type="entry name" value="Ankyrin repeat-containing domain"/>
    <property type="match status" value="3"/>
</dbReference>
<sequence length="3677" mass="400558">MIRRELSRLVCVAWGHSILLHNNHIGVNIACSQGVRDKGPGRGRVSRPAGGRVVRTPESPPPPSPSTASNPAPKPLGNQAAPVQPKPQCAKLNDLKELTEMEIASNEVATLGSPPPPSLYDIRRTKVKGAREWLSRTRSRAERVAQAAHVLEKGRLLPDKQDFVVAVQQLLTSSGQCAKKPKLIARLVSVQQPVHRLLFALGLQGKALTVADRRALQKAAGETRLEASRVPRPAAGHSGTAGVDSVALLELHLTATEVMLANLLTVDATRSVVLATLETGFGFGKSLVTGKVDDMLWEGAEKGIQLASEAVHRKLCHECFIGLTAVNKLAVLARRFGESEEEFDDFEQRLQEIHDQLFRSSSAPAPAAEVTSVLYSAPAPSTEDSSAPTSPAASGAEDCGQTLWMTCPGRWEPKAAFAYLLGDLVAHTTGGGGRPLPSALLRRICVGDAKFIGLQGMLKLGLSPAGLGGAPAGQEAVERLVTWALRLPFSEDKTVPWAREGRDLLIGELRHVAEQSIAQLLVAALPVISATESHKGQAAAKAARVGIALDKLRSVLVWVGDTANAALPVCRKTADVLSACSGLRDPAAMSAAAKVQLRRELEERLRWVRGGEERCLRPALVKQLRHAVADSVQRLDSAVGSIATGSMQHFHASSWEDFTRRMRERGRPEADELEAAVAALAVGLTQKAVRPMQATLDSATAALQVLLCTAGVPADKEIGVLQGLAKLRQELGAASTWRPTLEAEIIEAVNRGHAGKGATSIDLSEPLNDALEEQAKKLVECALKRCDGEGTAESDAVVALFVDAGLDALGGTTRDAAGMAEEPLGSLAEVAVHMSACCSLLEHVARAAHGCAAALSVCLIAPLSKRKTSQDASSVAALQEVLCELLTAEGVPEDQAHRYWGVARSFAEPGETETRALPPLDAVPSTAAAALQAAEADVSPPEQGCGGASLLQNRFSYLRHMIMGVRDARDFVSTTAAEPSAESKVDAENVKAAVQSAVQSLKMTAVQQLEELVTGVPEVEAVAATVGEVCGAMVAPAMGVVGSALKSGMRAMAGAMRAAGVGGLTLEVEPVREVAAISMLRVLDACQRSTAAIEEVLAQEQLERGTEATEEPVKVQEKAKAKEGKAGAATARGEEEGVVEPRKRAAEIEMLREELQAAVMLALPLEPSATVRAVLANGELLAAELNTYCCRAPEDPYDAAEGDEEDQDQMRRLDKRRAWGAIEDDVRWEVEAQLAVLEDLRRQAESQTDVFQKQVLLGRCRGAQAAIAQMSHGVRDAGTVLGVVVAFLRGIDAKLDVIATQLDGLQGGVRAMCLDLQRLVGQPVLEKMQEQKRQRSQQWSRLHDHVRIPIEGFVPHGDPLQGRSHDDNSAEGVKMLELVKEKFLESSDKDLLLLSGRAGSGKSTFVNELEHYLESDYAEQTKSTAAVVLVRATVPTLENPLTDLFAGALRGKGLREAQIHELRDLTQAGKVRLIFLLDAYDELKPQFQFKNLYVTNNLEQYGARESPAAENPPPGSPREASGAPPQGPKVIITTRTELLAHDKHYWRHFVPVQVDVPERDTADEAWKFYLELRIASFGAKLYEYIDAKVALELRQAFGKHYGELSPISKQALQNPENTGSEGANIFTGSPPDPLVAAACQAVSAHNGRHVDDSRVRAVRQAMSENTNDTQRSLYNAVAVLSLALKAPPSDNLNDAVKAFCDQLPPPKAEGEIWQRQHYTAALKSIPELTQLATTPFMVKIVTEILPALFQAHDPDASIQANLLLLLTEDAMQVTWRQICHWRSEQALSEKQPSILMRKQEAVGNESPQASFEKLVVGVAGKLKEKGGMLLEQAALVEMLRVRKLASTQALEGAHHAGEQAERQPAVTAQASQHVEASEQAESAGAQVTADDTRKEDICRELLPFVLRSALRRSPVRRAHIYDLFVSMYVEREAQKVSTTVGALDSETVKRASEEFSQQLALRMGCENVSKVVTGSSNKLFQKDSVWDRFVRDTGELGALRAAARHAAPVQLQHGVLTFMHKTIQEYLCASGLRSILKQVLREQAVALEALFEELRNEQVLAAEARGASSITNRLLGRHAARPNKASKTRSADASSRELDALTAAKALRQVEASLMASEWMELDLRYEEAVRDFLTDLFLDNQEFVEEMHFLTVWAECRCRGGHLAGEEAHACDLLLQNVRTLLSGKLASRDGGTLLHVVAADGSYSAVSQLLQLLQFAGGDSLLEQRDSQDRTPLRCALAKQHIQVAAVLEVASMPRSVVEELRCELQEQRGRQWTQLHDKVHIPIEGLMEVNGVFPTASSLGKDLLQLVKDEFLQKDAKDVLLISGPAGSGKSTFIQQLEHTLWKMYMEKLTDVLLVSTSLATLRNPLTDLISEALVNKGLREDQIHELRRATQAGEVRLILLLDGYDELGPQFHFKNLYVSNTLEQYRKQDIFQAANGSTSWAGPKVIIATRTELLVRKANYKDAFLPIEMGVERKETMERALDFLVELRVAPFQKLDQYMHAKVAMDLRSAFQRQMGELAPLSEDAAAEVREKLAELWGLGANPNQQPANNSTEDSMAGKELIVAACQAVTVIGGGAVGKERLDQLSELSDIARDHKDARMVPLGQMAAVFAMALADPPAELAKCIKGFCDMQAKAAGEEKVLLYGDYKEAFDLIPELVELTTTPFTMEIVMEVLPQLKAVQSTETSIKQKLMLILDEFAMQLTWQQICRWQIKSDARIGQRESPGDSELLILQKVQKALDGTAEERTKEEGLSALKELSSEVFKVLKKKRMHLNPKLVQLAQAQCSVHRQAGCTPGTGTGAEVESDPGTKIGMVDAVGKLLEMEKVICDDVVPHVLRGALRRTKVRRSHMYAIFVQQYVERKAAGAGSEEHTAETVRRESLEYSRRLAVQMVCSSVSKVHTRIDSELFHQDSIWDPFISGRGSKLLPVVQKVAPVQSNGAELSFIHKTVQEYLCAEALRDMLHKIFRDLAVDISELRQLQTQSWQSSAEKPAERHANPTPNLDGGQEYPNEINVAEEEESDTGIGQRVAKSEWVQVKLWQEDVVRDFLVDMLIDDADFLEEMLICLEWAERCCQDQILRQVTGGDVDALLRNMRSVLGGTLPKRNQGTLLHVVAAEGSYFAVSKLLEMKGTTFKDLLERRDDEERTPLFCAAQHGHVQVVAALRAAAAEMDVRSKLQPRVQLIATVPSSLIPEFLPSVVMDKTQELHVRGARHAVHFGQGNLITIGGENFVLEHGIVGAPAATPLSGRWRCEVEVTLEWNRFEGAPPDEQQRERLAMGFCIGWSARQSSQMEWSQATERLQDALDPMTVDTVVDALLVDIASGESFNSGAVVDLRPWYQQLGFQLGMNEWSCGLRDTGEWHGSSGVAALPNDGRSEPAAAAEARLSLSCTIGMLIDCDARTAFVSRDGSAWVEHPMGEDMARQHMFPAVSWSGCHGTLAFNFGETPWKCFAAPPGGDVFRPIREVSSGNTPVMEAASEGHMDVCLLLLDRAATEDTGRRYRRTLLHWAAWWGDAKLAARVLEVCPDPIACMRAIDGDGLNAVWHAADRGHAEVLRVLKRRSASLTGVLPADMTDTTSKTAGADFNHVALEGRTPAHLAAEGGFTEVLRVLKEAGANLSHGDNDGKTPAHRAAAGGHAEALREFFLSTDCLRALDGQGRPPVWCAWCWALSVTQ</sequence>
<dbReference type="InterPro" id="IPR043136">
    <property type="entry name" value="B30.2/SPRY_sf"/>
</dbReference>
<feature type="region of interest" description="Disordered" evidence="4">
    <location>
        <begin position="1850"/>
        <end position="1888"/>
    </location>
</feature>
<dbReference type="InterPro" id="IPR007111">
    <property type="entry name" value="NACHT_NTPase"/>
</dbReference>
<feature type="repeat" description="ANK" evidence="3">
    <location>
        <begin position="3147"/>
        <end position="3179"/>
    </location>
</feature>
<dbReference type="PROSITE" id="PS50297">
    <property type="entry name" value="ANK_REP_REGION"/>
    <property type="match status" value="2"/>
</dbReference>
<evidence type="ECO:0000259" key="5">
    <source>
        <dbReference type="PROSITE" id="PS50837"/>
    </source>
</evidence>
<dbReference type="Gene3D" id="2.60.120.920">
    <property type="match status" value="1"/>
</dbReference>
<evidence type="ECO:0000256" key="1">
    <source>
        <dbReference type="ARBA" id="ARBA00022737"/>
    </source>
</evidence>
<dbReference type="InterPro" id="IPR036770">
    <property type="entry name" value="Ankyrin_rpt-contain_sf"/>
</dbReference>
<dbReference type="InterPro" id="IPR027417">
    <property type="entry name" value="P-loop_NTPase"/>
</dbReference>
<dbReference type="PANTHER" id="PTHR24198">
    <property type="entry name" value="ANKYRIN REPEAT AND PROTEIN KINASE DOMAIN-CONTAINING PROTEIN"/>
    <property type="match status" value="1"/>
</dbReference>
<proteinExistence type="predicted"/>
<keyword evidence="7" id="KW-1185">Reference proteome</keyword>
<feature type="compositionally biased region" description="Basic and acidic residues" evidence="4">
    <location>
        <begin position="1852"/>
        <end position="1861"/>
    </location>
</feature>
<dbReference type="InterPro" id="IPR002110">
    <property type="entry name" value="Ankyrin_rpt"/>
</dbReference>
<feature type="repeat" description="ANK" evidence="3">
    <location>
        <begin position="3594"/>
        <end position="3626"/>
    </location>
</feature>
<evidence type="ECO:0000256" key="2">
    <source>
        <dbReference type="ARBA" id="ARBA00023043"/>
    </source>
</evidence>
<dbReference type="Gene3D" id="3.40.50.300">
    <property type="entry name" value="P-loop containing nucleotide triphosphate hydrolases"/>
    <property type="match status" value="2"/>
</dbReference>
<dbReference type="EMBL" id="LGRX02019425">
    <property type="protein sequence ID" value="KAK3258584.1"/>
    <property type="molecule type" value="Genomic_DNA"/>
</dbReference>
<dbReference type="SUPFAM" id="SSF48403">
    <property type="entry name" value="Ankyrin repeat"/>
    <property type="match status" value="2"/>
</dbReference>
<evidence type="ECO:0000256" key="4">
    <source>
        <dbReference type="SAM" id="MobiDB-lite"/>
    </source>
</evidence>
<dbReference type="InterPro" id="IPR003593">
    <property type="entry name" value="AAA+_ATPase"/>
</dbReference>
<keyword evidence="2 3" id="KW-0040">ANK repeat</keyword>
<keyword evidence="1" id="KW-0677">Repeat</keyword>
<feature type="compositionally biased region" description="Basic and acidic residues" evidence="4">
    <location>
        <begin position="1103"/>
        <end position="1125"/>
    </location>
</feature>
<dbReference type="SMART" id="SM00382">
    <property type="entry name" value="AAA"/>
    <property type="match status" value="2"/>
</dbReference>
<protein>
    <recommendedName>
        <fullName evidence="5">NACHT domain-containing protein</fullName>
    </recommendedName>
</protein>
<dbReference type="PROSITE" id="PS50837">
    <property type="entry name" value="NACHT"/>
    <property type="match status" value="1"/>
</dbReference>
<evidence type="ECO:0000256" key="3">
    <source>
        <dbReference type="PROSITE-ProRule" id="PRU00023"/>
    </source>
</evidence>
<dbReference type="PROSITE" id="PS50088">
    <property type="entry name" value="ANK_REPEAT"/>
    <property type="match status" value="3"/>
</dbReference>
<gene>
    <name evidence="6" type="ORF">CYMTET_32365</name>
</gene>
<accession>A0AAE0FFE8</accession>
<feature type="repeat" description="ANK" evidence="3">
    <location>
        <begin position="3471"/>
        <end position="3503"/>
    </location>
</feature>
<dbReference type="Pfam" id="PF00023">
    <property type="entry name" value="Ank"/>
    <property type="match status" value="2"/>
</dbReference>
<dbReference type="SUPFAM" id="SSF52540">
    <property type="entry name" value="P-loop containing nucleoside triphosphate hydrolases"/>
    <property type="match status" value="2"/>
</dbReference>
<feature type="region of interest" description="Disordered" evidence="4">
    <location>
        <begin position="34"/>
        <end position="87"/>
    </location>
</feature>
<organism evidence="6 7">
    <name type="scientific">Cymbomonas tetramitiformis</name>
    <dbReference type="NCBI Taxonomy" id="36881"/>
    <lineage>
        <taxon>Eukaryota</taxon>
        <taxon>Viridiplantae</taxon>
        <taxon>Chlorophyta</taxon>
        <taxon>Pyramimonadophyceae</taxon>
        <taxon>Pyramimonadales</taxon>
        <taxon>Pyramimonadaceae</taxon>
        <taxon>Cymbomonas</taxon>
    </lineage>
</organism>
<reference evidence="6 7" key="1">
    <citation type="journal article" date="2015" name="Genome Biol. Evol.">
        <title>Comparative Genomics of a Bacterivorous Green Alga Reveals Evolutionary Causalities and Consequences of Phago-Mixotrophic Mode of Nutrition.</title>
        <authorList>
            <person name="Burns J.A."/>
            <person name="Paasch A."/>
            <person name="Narechania A."/>
            <person name="Kim E."/>
        </authorList>
    </citation>
    <scope>NUCLEOTIDE SEQUENCE [LARGE SCALE GENOMIC DNA]</scope>
    <source>
        <strain evidence="6 7">PLY_AMNH</strain>
    </source>
</reference>
<feature type="region of interest" description="Disordered" evidence="4">
    <location>
        <begin position="1103"/>
        <end position="1140"/>
    </location>
</feature>
<evidence type="ECO:0000313" key="6">
    <source>
        <dbReference type="EMBL" id="KAK3258584.1"/>
    </source>
</evidence>
<dbReference type="Proteomes" id="UP001190700">
    <property type="component" value="Unassembled WGS sequence"/>
</dbReference>
<evidence type="ECO:0000313" key="7">
    <source>
        <dbReference type="Proteomes" id="UP001190700"/>
    </source>
</evidence>
<dbReference type="PANTHER" id="PTHR24198:SF165">
    <property type="entry name" value="ANKYRIN REPEAT-CONTAINING PROTEIN-RELATED"/>
    <property type="match status" value="1"/>
</dbReference>
<feature type="domain" description="NACHT" evidence="5">
    <location>
        <begin position="2321"/>
        <end position="2411"/>
    </location>
</feature>